<dbReference type="Proteomes" id="UP000185944">
    <property type="component" value="Unassembled WGS sequence"/>
</dbReference>
<dbReference type="GO" id="GO:0005637">
    <property type="term" value="C:nuclear inner membrane"/>
    <property type="evidence" value="ECO:0007669"/>
    <property type="project" value="EnsemblFungi"/>
</dbReference>
<dbReference type="GO" id="GO:0032541">
    <property type="term" value="C:cortical endoplasmic reticulum"/>
    <property type="evidence" value="ECO:0007669"/>
    <property type="project" value="EnsemblFungi"/>
</dbReference>
<keyword evidence="2" id="KW-0808">Transferase</keyword>
<dbReference type="GO" id="GO:0046027">
    <property type="term" value="F:phospholipid:diacylglycerol acyltransferase activity"/>
    <property type="evidence" value="ECO:0007669"/>
    <property type="project" value="EnsemblFungi"/>
</dbReference>
<dbReference type="SUPFAM" id="SSF53474">
    <property type="entry name" value="alpha/beta-Hydrolases"/>
    <property type="match status" value="1"/>
</dbReference>
<dbReference type="InterPro" id="IPR003386">
    <property type="entry name" value="LACT/PDAT_acylTrfase"/>
</dbReference>
<dbReference type="OrthoDB" id="190846at2759"/>
<organism evidence="2 3">
    <name type="scientific">Nematocida displodere</name>
    <dbReference type="NCBI Taxonomy" id="1805483"/>
    <lineage>
        <taxon>Eukaryota</taxon>
        <taxon>Fungi</taxon>
        <taxon>Fungi incertae sedis</taxon>
        <taxon>Microsporidia</taxon>
        <taxon>Nematocida</taxon>
    </lineage>
</organism>
<keyword evidence="1" id="KW-0812">Transmembrane</keyword>
<dbReference type="Gene3D" id="3.40.50.1820">
    <property type="entry name" value="alpha/beta hydrolase"/>
    <property type="match status" value="1"/>
</dbReference>
<dbReference type="GO" id="GO:0008374">
    <property type="term" value="F:O-acyltransferase activity"/>
    <property type="evidence" value="ECO:0007669"/>
    <property type="project" value="InterPro"/>
</dbReference>
<dbReference type="InterPro" id="IPR029058">
    <property type="entry name" value="AB_hydrolase_fold"/>
</dbReference>
<dbReference type="GO" id="GO:0019432">
    <property type="term" value="P:triglyceride biosynthetic process"/>
    <property type="evidence" value="ECO:0007669"/>
    <property type="project" value="EnsemblFungi"/>
</dbReference>
<name>A0A177EHL2_9MICR</name>
<evidence type="ECO:0000313" key="3">
    <source>
        <dbReference type="Proteomes" id="UP000185944"/>
    </source>
</evidence>
<dbReference type="PANTHER" id="PTHR11440">
    <property type="entry name" value="LECITHIN-CHOLESTEROL ACYLTRANSFERASE-RELATED"/>
    <property type="match status" value="1"/>
</dbReference>
<keyword evidence="2" id="KW-0012">Acyltransferase</keyword>
<dbReference type="GO" id="GO:0055091">
    <property type="term" value="P:phospholipid homeostasis"/>
    <property type="evidence" value="ECO:0007669"/>
    <property type="project" value="EnsemblFungi"/>
</dbReference>
<keyword evidence="1" id="KW-1133">Transmembrane helix</keyword>
<dbReference type="EMBL" id="LTDL01000023">
    <property type="protein sequence ID" value="OAG30961.1"/>
    <property type="molecule type" value="Genomic_DNA"/>
</dbReference>
<reference evidence="2 3" key="1">
    <citation type="submission" date="2016-02" db="EMBL/GenBank/DDBJ databases">
        <title>Discovery of a natural microsporidian pathogen with a broad tissue tropism in Caenorhabditis elegans.</title>
        <authorList>
            <person name="Luallen R.J."/>
            <person name="Reinke A.W."/>
            <person name="Tong L."/>
            <person name="Botts M.R."/>
            <person name="Felix M.-A."/>
            <person name="Troemel E.R."/>
        </authorList>
    </citation>
    <scope>NUCLEOTIDE SEQUENCE [LARGE SCALE GENOMIC DNA]</scope>
    <source>
        <strain evidence="2 3">JUm2807</strain>
    </source>
</reference>
<evidence type="ECO:0000313" key="2">
    <source>
        <dbReference type="EMBL" id="OAG30961.1"/>
    </source>
</evidence>
<dbReference type="GO" id="GO:0097038">
    <property type="term" value="C:perinuclear endoplasmic reticulum"/>
    <property type="evidence" value="ECO:0007669"/>
    <property type="project" value="EnsemblFungi"/>
</dbReference>
<gene>
    <name evidence="2" type="ORF">NEDG_02190</name>
</gene>
<dbReference type="STRING" id="1805483.A0A177EHL2"/>
<dbReference type="GO" id="GO:0140042">
    <property type="term" value="P:lipid droplet formation"/>
    <property type="evidence" value="ECO:0007669"/>
    <property type="project" value="EnsemblFungi"/>
</dbReference>
<dbReference type="VEuPathDB" id="MicrosporidiaDB:NEDG_02190"/>
<evidence type="ECO:0000256" key="1">
    <source>
        <dbReference type="SAM" id="Phobius"/>
    </source>
</evidence>
<sequence length="579" mass="65695">MEKAKNIETPEQTRPTEMLCSRCEKNKPRKKKRYFLLCFLIAIATYLTKTAYEKAFKKTVILALLDDFLSLKYITGLNLSDTTKSNLFYLAELAASNPKPEVAPLPGIIAEKEGVNAKHPITIIPGIANTHLELWKTSAEATSFFRKKIWGSHSTFTFMLYDRAEWFSSMKLHEDTGLDPDKIKVRPGQGLDSSDFAIPGVWFWWKIVENLSHIGYDPTKVHFAAFDWRLGFEELEVRDGYFTKLKTDIEHQCATSQEKSVVIAHSLGSVIFHYFMQWVSDKEADWVDKHIHAVSYIGAPLLGAPKAIPCLLTGEAKDTAEMGAVQYAIVELLFGKDQRKELFRTWTSALFLLPKGNPCFWRDRTRKNVPDELVVITEDDKPAESLSIEEIYLAIQNVVTPYNKKVVQKMINCDSKQDKWSNPLLSPLPNAPNLTIYSLYGVNKPTERGYALYRDKDGTLEIDRNATDPSKNLHRGVYSTDGDGTVPVVSSGYMGLHGWKTPKLNPHKVKTLNKEYKHLPSKSILDIRGGRYTAQHVNILGNFELITDLLHIASGKTLHERIHSNLPKLIEEINKDLEP</sequence>
<keyword evidence="3" id="KW-1185">Reference proteome</keyword>
<dbReference type="GO" id="GO:0006672">
    <property type="term" value="P:ceramide metabolic process"/>
    <property type="evidence" value="ECO:0007669"/>
    <property type="project" value="EnsemblFungi"/>
</dbReference>
<proteinExistence type="predicted"/>
<comment type="caution">
    <text evidence="2">The sequence shown here is derived from an EMBL/GenBank/DDBJ whole genome shotgun (WGS) entry which is preliminary data.</text>
</comment>
<feature type="transmembrane region" description="Helical" evidence="1">
    <location>
        <begin position="34"/>
        <end position="52"/>
    </location>
</feature>
<keyword evidence="1" id="KW-0472">Membrane</keyword>
<dbReference type="GeneID" id="93648540"/>
<protein>
    <submittedName>
        <fullName evidence="2">Phospholipid:diacylglycerol acyltransferase</fullName>
    </submittedName>
</protein>
<dbReference type="RefSeq" id="XP_067544785.1">
    <property type="nucleotide sequence ID" value="XM_067689608.1"/>
</dbReference>
<dbReference type="AlphaFoldDB" id="A0A177EHL2"/>
<dbReference type="GO" id="GO:0005811">
    <property type="term" value="C:lipid droplet"/>
    <property type="evidence" value="ECO:0007669"/>
    <property type="project" value="EnsemblFungi"/>
</dbReference>
<accession>A0A177EHL2</accession>
<dbReference type="Pfam" id="PF02450">
    <property type="entry name" value="LCAT"/>
    <property type="match status" value="1"/>
</dbReference>